<keyword evidence="1" id="KW-0472">Membrane</keyword>
<gene>
    <name evidence="2" type="ORF">BGCPKDLD_2004</name>
</gene>
<organism evidence="2 3">
    <name type="scientific">Methylorubrum suomiense</name>
    <dbReference type="NCBI Taxonomy" id="144191"/>
    <lineage>
        <taxon>Bacteria</taxon>
        <taxon>Pseudomonadati</taxon>
        <taxon>Pseudomonadota</taxon>
        <taxon>Alphaproteobacteria</taxon>
        <taxon>Hyphomicrobiales</taxon>
        <taxon>Methylobacteriaceae</taxon>
        <taxon>Methylorubrum</taxon>
    </lineage>
</organism>
<feature type="transmembrane region" description="Helical" evidence="1">
    <location>
        <begin position="21"/>
        <end position="42"/>
    </location>
</feature>
<dbReference type="PANTHER" id="PTHR34219:SF6">
    <property type="entry name" value="BLR3280 PROTEIN"/>
    <property type="match status" value="1"/>
</dbReference>
<dbReference type="Proteomes" id="UP001055093">
    <property type="component" value="Unassembled WGS sequence"/>
</dbReference>
<feature type="transmembrane region" description="Helical" evidence="1">
    <location>
        <begin position="215"/>
        <end position="235"/>
    </location>
</feature>
<keyword evidence="1" id="KW-1133">Transmembrane helix</keyword>
<accession>A0ABQ4UTB6</accession>
<proteinExistence type="predicted"/>
<comment type="caution">
    <text evidence="2">The sequence shown here is derived from an EMBL/GenBank/DDBJ whole genome shotgun (WGS) entry which is preliminary data.</text>
</comment>
<name>A0ABQ4UTB6_9HYPH</name>
<evidence type="ECO:0000313" key="3">
    <source>
        <dbReference type="Proteomes" id="UP001055093"/>
    </source>
</evidence>
<keyword evidence="1" id="KW-0812">Transmembrane</keyword>
<dbReference type="RefSeq" id="WP_137830098.1">
    <property type="nucleotide sequence ID" value="NZ_BPRE01000005.1"/>
</dbReference>
<dbReference type="InterPro" id="IPR005625">
    <property type="entry name" value="PepSY-ass_TM"/>
</dbReference>
<evidence type="ECO:0000256" key="1">
    <source>
        <dbReference type="SAM" id="Phobius"/>
    </source>
</evidence>
<evidence type="ECO:0008006" key="4">
    <source>
        <dbReference type="Google" id="ProtNLM"/>
    </source>
</evidence>
<protein>
    <recommendedName>
        <fullName evidence="4">Peptidase</fullName>
    </recommendedName>
</protein>
<dbReference type="PANTHER" id="PTHR34219">
    <property type="entry name" value="IRON-REGULATED INNER MEMBRANE PROTEIN-RELATED"/>
    <property type="match status" value="1"/>
</dbReference>
<keyword evidence="3" id="KW-1185">Reference proteome</keyword>
<evidence type="ECO:0000313" key="2">
    <source>
        <dbReference type="EMBL" id="GJE75420.1"/>
    </source>
</evidence>
<dbReference type="EMBL" id="BPRE01000005">
    <property type="protein sequence ID" value="GJE75420.1"/>
    <property type="molecule type" value="Genomic_DNA"/>
</dbReference>
<sequence length="481" mass="53434">MRNLGKRLLRWLLLGHRWLGIATALLFAVWFLSGAVMMYVGFPRLTETERRAALPPLALSSGLIGPDAAFAAARQTAPPARIDLGMLGDEPVYRIQALDGARTMIAAADGRRMERVDSDHLLLIAAGHPAARTVEDLGSILRDQWTVHQRYDPLRPFRLVALGDVAGTRLYLSERTGEIALDTTRAERFWNWLGAVPHWIYLTPLRAEPALWRDVVLWVSGIAIAVAASGTVLGLSRLRLRPRYANGRTTPYRGIAAWHHLGGLIGGTALLTFIVSGWLSMNPNRWFSPTMPDPAALARYLGPEAAVRAFDPEAATRTCPDLKEIRFVRVGDAPLTLAICGEDAPRPCCGTAVPDPENLHRALARLMPGEAPPRIERIEAEDSYWYGPRETRPLPVLRAVFADPAATWIHIDPTTGEILGRMDRSNRVSRWLFNGLHTLDLAVLRRRPVWDAVMALWLSAGFLVAVTGLIIGWRRLRRRFG</sequence>
<reference evidence="2" key="2">
    <citation type="submission" date="2021-08" db="EMBL/GenBank/DDBJ databases">
        <authorList>
            <person name="Tani A."/>
            <person name="Ola A."/>
            <person name="Ogura Y."/>
            <person name="Katsura K."/>
            <person name="Hayashi T."/>
        </authorList>
    </citation>
    <scope>NUCLEOTIDE SEQUENCE</scope>
    <source>
        <strain evidence="2">DSM 14458</strain>
    </source>
</reference>
<feature type="transmembrane region" description="Helical" evidence="1">
    <location>
        <begin position="454"/>
        <end position="473"/>
    </location>
</feature>
<reference evidence="2" key="1">
    <citation type="journal article" date="2021" name="Front. Microbiol.">
        <title>Comprehensive Comparative Genomics and Phenotyping of Methylobacterium Species.</title>
        <authorList>
            <person name="Alessa O."/>
            <person name="Ogura Y."/>
            <person name="Fujitani Y."/>
            <person name="Takami H."/>
            <person name="Hayashi T."/>
            <person name="Sahin N."/>
            <person name="Tani A."/>
        </authorList>
    </citation>
    <scope>NUCLEOTIDE SEQUENCE</scope>
    <source>
        <strain evidence="2">DSM 14458</strain>
    </source>
</reference>
<feature type="transmembrane region" description="Helical" evidence="1">
    <location>
        <begin position="256"/>
        <end position="279"/>
    </location>
</feature>